<organism evidence="1 2">
    <name type="scientific">Pseudomonas phage vB_PaeM_PAO1_Ab03</name>
    <dbReference type="NCBI Taxonomy" id="1548901"/>
    <lineage>
        <taxon>Viruses</taxon>
        <taxon>Duplodnaviria</taxon>
        <taxon>Heunggongvirae</taxon>
        <taxon>Uroviricota</taxon>
        <taxon>Caudoviricetes</taxon>
        <taxon>Vandenendeviridae</taxon>
        <taxon>Nankokuvirus</taxon>
        <taxon>Nankokuvirus Ab03</taxon>
    </lineage>
</organism>
<dbReference type="KEGG" id="vg:23679312"/>
<dbReference type="RefSeq" id="YP_009124538.1">
    <property type="nucleotide sequence ID" value="NC_026587.1"/>
</dbReference>
<accession>A0A0A1IWJ0</accession>
<protein>
    <submittedName>
        <fullName evidence="1">Uncharacterized protein</fullName>
    </submittedName>
</protein>
<name>A0A0A1IWJ0_9CAUD</name>
<keyword evidence="2" id="KW-1185">Reference proteome</keyword>
<dbReference type="OrthoDB" id="33425at10239"/>
<dbReference type="EMBL" id="LN610573">
    <property type="protein sequence ID" value="CEF89247.1"/>
    <property type="molecule type" value="Genomic_DNA"/>
</dbReference>
<proteinExistence type="predicted"/>
<dbReference type="GeneID" id="23679312"/>
<evidence type="ECO:0000313" key="2">
    <source>
        <dbReference type="Proteomes" id="UP000030230"/>
    </source>
</evidence>
<sequence length="133" mass="14946">MTTLDPKVLARQGMIKEAVQAFKDMGVDSPPWNAENVATFRNYDVTLGEVDLSEEEFVEELDSIHEAIKIGNISFSAGQVLLKLDPVAFRCACGEYESQLDAELEEALQHEDDDCIEFFVDPADWGEVEEEEE</sequence>
<evidence type="ECO:0000313" key="1">
    <source>
        <dbReference type="EMBL" id="CEF89247.1"/>
    </source>
</evidence>
<dbReference type="Proteomes" id="UP000030230">
    <property type="component" value="Segment"/>
</dbReference>
<gene>
    <name evidence="1" type="primary">ORF142</name>
</gene>
<reference evidence="2" key="1">
    <citation type="journal article" date="2015" name="PLoS ONE">
        <title>Investigation of a Large Collection of Pseudomonas aeruginosa Bacteriophages Collected from a Single Environmental Source in Abidjan, Cote d'Ivoire.</title>
        <authorList>
            <person name="Essoh C."/>
            <person name="Latino L."/>
            <person name="Midoux C."/>
            <person name="Blouin Y."/>
            <person name="Loukou G."/>
            <person name="Nguetta S.P."/>
            <person name="Lathro S."/>
            <person name="Cablanmian A."/>
            <person name="Kouassi A.K."/>
            <person name="Vergnaud G."/>
            <person name="Pourcel C."/>
        </authorList>
    </citation>
    <scope>NUCLEOTIDE SEQUENCE [LARGE SCALE GENOMIC DNA]</scope>
</reference>